<dbReference type="AlphaFoldDB" id="A0A8K0H4P8"/>
<evidence type="ECO:0000313" key="3">
    <source>
        <dbReference type="Proteomes" id="UP000796880"/>
    </source>
</evidence>
<dbReference type="PANTHER" id="PTHR47292">
    <property type="entry name" value="TRANSCRIPTION ELONGATION FACTOR (TFIIS) FAMILY PROTEIN-RELATED"/>
    <property type="match status" value="1"/>
</dbReference>
<protein>
    <submittedName>
        <fullName evidence="2">Uncharacterized protein</fullName>
    </submittedName>
</protein>
<dbReference type="PANTHER" id="PTHR47292:SF3">
    <property type="entry name" value="PROTEIN WAVE"/>
    <property type="match status" value="1"/>
</dbReference>
<feature type="region of interest" description="Disordered" evidence="1">
    <location>
        <begin position="271"/>
        <end position="294"/>
    </location>
</feature>
<evidence type="ECO:0000256" key="1">
    <source>
        <dbReference type="SAM" id="MobiDB-lite"/>
    </source>
</evidence>
<dbReference type="Proteomes" id="UP000796880">
    <property type="component" value="Unassembled WGS sequence"/>
</dbReference>
<feature type="compositionally biased region" description="Polar residues" evidence="1">
    <location>
        <begin position="113"/>
        <end position="138"/>
    </location>
</feature>
<dbReference type="OrthoDB" id="1595674at2759"/>
<accession>A0A8K0H4P8</accession>
<evidence type="ECO:0000313" key="2">
    <source>
        <dbReference type="EMBL" id="KAF3445438.1"/>
    </source>
</evidence>
<keyword evidence="3" id="KW-1185">Reference proteome</keyword>
<dbReference type="EMBL" id="VOIH02000005">
    <property type="protein sequence ID" value="KAF3445438.1"/>
    <property type="molecule type" value="Genomic_DNA"/>
</dbReference>
<feature type="region of interest" description="Disordered" evidence="1">
    <location>
        <begin position="1"/>
        <end position="21"/>
    </location>
</feature>
<sequence>MEINVGRLCSPQRKTPLEKTNSLSGCTNVELRKQGHESDCEINGCKAEKLPENERNDHISSSDCAQRTINDLSSEGSQPLDKEIQGKMNWLNTGENGLKLVMQAVFPDKQCKTESSSSNSTQVILPSSSNDSYQETSLDIKSRKHRKTNAMDTFACTDFKSNLKESAFGSSLPAMVTHVPKAEPETTISLPGKLYNLVQASESPDSVRTRNADKVLGMTLDNNDVGHDLLKSDSFKKESVRLVNNGKADVFYDLDDALDMARRVAREVEQEVEVSGSSSSVQGRNSLTVPRSFVDSADSRRKSCLTENGSVSQQCDGQDKSVSVCSLKEKACSTKDMVIYKVNNSHGMQDLSYLTHKAESLTSNEHTSHHPNLDLNEDILEYEVDYPGQSVKEIVFNPVENVSKPTPAVAKSGISLCLPMSQVQKEEELGGWRGSAATSAFRSTAISRSCIRGKESSANDDNDNAKPSLVQGIDLNVAAIGVEFGSELLEEKSTPAQSSFPSNESSLEVSSTQARRFSFDLNCVSENDNSHQSPQSTSLSQHFTRDFDLNDKPSYAADAFVSSQPGQGTQTLKHRGLDSPAAFSMENSEQPDFRSFRSAFSTVSPLPGLGHGHAQPFLVAASNMLTSNEQMQRVAALQPKFSYTQPPPRAFVCNNGFCIDPNNSLPPALYAHGVIPYMMTDRHSTAIFPQVLGSGALSAFSRPQHVLQVPDGSGPSDFASARPNLDLYNGMNAVENRSRGGNARQLYIPSSNSVVEEQMKTFQPVAVSGPPMKRREPEGGWDSHQLSFRQVGPWR</sequence>
<gene>
    <name evidence="2" type="ORF">FNV43_RR10614</name>
</gene>
<proteinExistence type="predicted"/>
<feature type="region of interest" description="Disordered" evidence="1">
    <location>
        <begin position="767"/>
        <end position="795"/>
    </location>
</feature>
<reference evidence="2" key="1">
    <citation type="submission" date="2020-03" db="EMBL/GenBank/DDBJ databases">
        <title>A high-quality chromosome-level genome assembly of a woody plant with both climbing and erect habits, Rhamnella rubrinervis.</title>
        <authorList>
            <person name="Lu Z."/>
            <person name="Yang Y."/>
            <person name="Zhu X."/>
            <person name="Sun Y."/>
        </authorList>
    </citation>
    <scope>NUCLEOTIDE SEQUENCE</scope>
    <source>
        <strain evidence="2">BYM</strain>
        <tissue evidence="2">Leaf</tissue>
    </source>
</reference>
<name>A0A8K0H4P8_9ROSA</name>
<organism evidence="2 3">
    <name type="scientific">Rhamnella rubrinervis</name>
    <dbReference type="NCBI Taxonomy" id="2594499"/>
    <lineage>
        <taxon>Eukaryota</taxon>
        <taxon>Viridiplantae</taxon>
        <taxon>Streptophyta</taxon>
        <taxon>Embryophyta</taxon>
        <taxon>Tracheophyta</taxon>
        <taxon>Spermatophyta</taxon>
        <taxon>Magnoliopsida</taxon>
        <taxon>eudicotyledons</taxon>
        <taxon>Gunneridae</taxon>
        <taxon>Pentapetalae</taxon>
        <taxon>rosids</taxon>
        <taxon>fabids</taxon>
        <taxon>Rosales</taxon>
        <taxon>Rhamnaceae</taxon>
        <taxon>rhamnoid group</taxon>
        <taxon>Rhamneae</taxon>
        <taxon>Rhamnella</taxon>
    </lineage>
</organism>
<feature type="compositionally biased region" description="Low complexity" evidence="1">
    <location>
        <begin position="273"/>
        <end position="283"/>
    </location>
</feature>
<feature type="region of interest" description="Disordered" evidence="1">
    <location>
        <begin position="111"/>
        <end position="138"/>
    </location>
</feature>
<comment type="caution">
    <text evidence="2">The sequence shown here is derived from an EMBL/GenBank/DDBJ whole genome shotgun (WGS) entry which is preliminary data.</text>
</comment>